<evidence type="ECO:0000256" key="2">
    <source>
        <dbReference type="SAM" id="MobiDB-lite"/>
    </source>
</evidence>
<name>A0A8C6SQ87_9GOBI</name>
<keyword evidence="1" id="KW-0175">Coiled coil</keyword>
<reference evidence="3" key="1">
    <citation type="submission" date="2025-08" db="UniProtKB">
        <authorList>
            <consortium name="Ensembl"/>
        </authorList>
    </citation>
    <scope>IDENTIFICATION</scope>
</reference>
<reference evidence="3" key="2">
    <citation type="submission" date="2025-09" db="UniProtKB">
        <authorList>
            <consortium name="Ensembl"/>
        </authorList>
    </citation>
    <scope>IDENTIFICATION</scope>
</reference>
<organism evidence="3 4">
    <name type="scientific">Neogobius melanostomus</name>
    <name type="common">round goby</name>
    <dbReference type="NCBI Taxonomy" id="47308"/>
    <lineage>
        <taxon>Eukaryota</taxon>
        <taxon>Metazoa</taxon>
        <taxon>Chordata</taxon>
        <taxon>Craniata</taxon>
        <taxon>Vertebrata</taxon>
        <taxon>Euteleostomi</taxon>
        <taxon>Actinopterygii</taxon>
        <taxon>Neopterygii</taxon>
        <taxon>Teleostei</taxon>
        <taxon>Neoteleostei</taxon>
        <taxon>Acanthomorphata</taxon>
        <taxon>Gobiaria</taxon>
        <taxon>Gobiiformes</taxon>
        <taxon>Gobioidei</taxon>
        <taxon>Gobiidae</taxon>
        <taxon>Benthophilinae</taxon>
        <taxon>Neogobiini</taxon>
        <taxon>Neogobius</taxon>
    </lineage>
</organism>
<evidence type="ECO:0000313" key="3">
    <source>
        <dbReference type="Ensembl" id="ENSNMLP00000010067.1"/>
    </source>
</evidence>
<dbReference type="Ensembl" id="ENSNMLT00000011376.1">
    <property type="protein sequence ID" value="ENSNMLP00000010067.1"/>
    <property type="gene ID" value="ENSNMLG00000006962.1"/>
</dbReference>
<evidence type="ECO:0000313" key="4">
    <source>
        <dbReference type="Proteomes" id="UP000694523"/>
    </source>
</evidence>
<feature type="region of interest" description="Disordered" evidence="2">
    <location>
        <begin position="377"/>
        <end position="410"/>
    </location>
</feature>
<dbReference type="Proteomes" id="UP000694523">
    <property type="component" value="Unplaced"/>
</dbReference>
<feature type="compositionally biased region" description="Polar residues" evidence="2">
    <location>
        <begin position="386"/>
        <end position="400"/>
    </location>
</feature>
<keyword evidence="4" id="KW-1185">Reference proteome</keyword>
<evidence type="ECO:0000256" key="1">
    <source>
        <dbReference type="SAM" id="Coils"/>
    </source>
</evidence>
<proteinExistence type="predicted"/>
<dbReference type="AlphaFoldDB" id="A0A8C6SQ87"/>
<sequence length="427" mass="48364">MINNGYVVSCRGRSVALEGRVSGSVLFSLLMIKYGYVLFPGKGRLCGPRGAVPGSVSFFLLMINTAVRNAGLVLARPLRGHHGCFRGYGSNMCFCFRSPNPVCPLFSLIVVSVVEFPDVCCQREFWALKVFLEPPDRVPVPGGSVSARRCKERMMRKDFLKFDWKCKHRRSKLRVCLSKMPLTTSSTQKKLLELEMELRSLRSLIDDVDKVRAKLETLRRGYSALEADEEAAPPPDTHWRHKLETQMGRHDDIEARDPIGRYDLRLQGGPTASYNGVLIWKIRDYTRRKAEGCPGKTSEPLTLTLLHVYFGYSRCVCGLPERGREWAKDATCPSSLYVMRGDTTRAAWPSDRRYQTTWMICPTEPFLTILTLLKPSETSGRRLQPDPNSSSSNGRQQEMNMPQGPPCSPYQSVLERNICVRTRRNTV</sequence>
<feature type="coiled-coil region" evidence="1">
    <location>
        <begin position="191"/>
        <end position="228"/>
    </location>
</feature>
<accession>A0A8C6SQ87</accession>
<protein>
    <submittedName>
        <fullName evidence="3">Uncharacterized protein</fullName>
    </submittedName>
</protein>